<accession>A0ACC3SBK1</accession>
<dbReference type="EMBL" id="JAMKPW020000022">
    <property type="protein sequence ID" value="KAK8206577.1"/>
    <property type="molecule type" value="Genomic_DNA"/>
</dbReference>
<evidence type="ECO:0000313" key="1">
    <source>
        <dbReference type="EMBL" id="KAK8206577.1"/>
    </source>
</evidence>
<name>A0ACC3SBK1_9PEZI</name>
<proteinExistence type="predicted"/>
<protein>
    <submittedName>
        <fullName evidence="1">CorA metal ion transporter</fullName>
    </submittedName>
</protein>
<gene>
    <name evidence="1" type="primary">MNR2</name>
    <name evidence="1" type="ORF">M8818_004410</name>
</gene>
<dbReference type="Proteomes" id="UP001320706">
    <property type="component" value="Unassembled WGS sequence"/>
</dbReference>
<keyword evidence="2" id="KW-1185">Reference proteome</keyword>
<reference evidence="1" key="1">
    <citation type="submission" date="2024-02" db="EMBL/GenBank/DDBJ databases">
        <title>Metagenome Assembled Genome of Zalaria obscura JY119.</title>
        <authorList>
            <person name="Vighnesh L."/>
            <person name="Jagadeeshwari U."/>
            <person name="Venkata Ramana C."/>
            <person name="Sasikala C."/>
        </authorList>
    </citation>
    <scope>NUCLEOTIDE SEQUENCE</scope>
    <source>
        <strain evidence="1">JY119</strain>
    </source>
</reference>
<sequence>MDKDSLDRVRGPESMRAPQSANQANNSYSRQDAHPSMPGPSNPAESGAPKKRRHRGGRKKKNRRQSFIAPSESTQAEDNERPSLLATGSRPSAAQASFYRLREGDRSNTSLESEALLDHRYDAQPWASGRLPPRHIPGTNNAPSDREQGPLRTRRQSIQRGSMPFSQRTPHRQSFLPSSPTKTRTPRTLRDLQDDDDEEAHDRTPLLGSSYRDKPAFSRGNSHISGYGSGTRTAGRRKSLASSHSSKRGKKSDDEDYDVNNPPSVPGSPKLGSLDDVMIAEEFSHSPRETVIDIDKDASHESSPAKTPDGDRRRTIQYMAENDVCYPGDIASEIGDEEVLEESGGRRPRRRRGRQWPDLEVLDEWSREEKEERNIEQIRAKKISEPVMVGGRLRPTKTVWHREEDDAPYRYTYFNENLDGTIHSRTISELCQFGATFEDLFRPQPAELSDSSDDDDEENGEPLVQQPFADPPNRGRASREGSMISQLKSPDKSGQNSGSRTPAQSQSHTPRPKQKRYGPRPTFWLDVLCPTEQEMKVLAKSFGIHQLTTEDILMQEPREKVELFQSYYFVNYRSFEQDKDNEDYMEPVNMYVVVFRDGVISFHFSMTPHPANVRRRIRQLNDYMSPTADWISYAIIDDITDVYAPLVQNIEDEVDDIDDAILVLHEQAENPDDKPKRSGKAKELEYEKMDKNADARSDKGDTTTGDSGGDMLRRVGECRKKVMSLYRLLGNKADVIKGFAKRCNEHWEVAPRSEIGLYLGDIQDHIVTMTGNLSHYENLLSRAHSNYLAQINIRMNERAEQTNDVLGKLTVLGTIVLPMNIITGMWGMNTKVPGQDVDSLTWFWCITAGLLMFGLSSYIIAKRLYGIV</sequence>
<organism evidence="1 2">
    <name type="scientific">Zalaria obscura</name>
    <dbReference type="NCBI Taxonomy" id="2024903"/>
    <lineage>
        <taxon>Eukaryota</taxon>
        <taxon>Fungi</taxon>
        <taxon>Dikarya</taxon>
        <taxon>Ascomycota</taxon>
        <taxon>Pezizomycotina</taxon>
        <taxon>Dothideomycetes</taxon>
        <taxon>Dothideomycetidae</taxon>
        <taxon>Dothideales</taxon>
        <taxon>Zalariaceae</taxon>
        <taxon>Zalaria</taxon>
    </lineage>
</organism>
<comment type="caution">
    <text evidence="1">The sequence shown here is derived from an EMBL/GenBank/DDBJ whole genome shotgun (WGS) entry which is preliminary data.</text>
</comment>
<evidence type="ECO:0000313" key="2">
    <source>
        <dbReference type="Proteomes" id="UP001320706"/>
    </source>
</evidence>